<keyword evidence="1" id="KW-0732">Signal</keyword>
<accession>A0A218MMY9</accession>
<dbReference type="InterPro" id="IPR050955">
    <property type="entry name" value="Plant_Biomass_Hydrol_Est"/>
</dbReference>
<reference evidence="3" key="1">
    <citation type="submission" date="2016-10" db="EMBL/GenBank/DDBJ databases">
        <authorList>
            <person name="Varghese N."/>
        </authorList>
    </citation>
    <scope>NUCLEOTIDE SEQUENCE</scope>
</reference>
<dbReference type="EMBL" id="KY052848">
    <property type="protein sequence ID" value="ASF00628.1"/>
    <property type="molecule type" value="Genomic_DNA"/>
</dbReference>
<evidence type="ECO:0000313" key="3">
    <source>
        <dbReference type="EMBL" id="ASF00628.1"/>
    </source>
</evidence>
<organism evidence="3">
    <name type="scientific">uncultured virus</name>
    <dbReference type="NCBI Taxonomy" id="340016"/>
    <lineage>
        <taxon>Viruses</taxon>
        <taxon>environmental samples</taxon>
    </lineage>
</organism>
<dbReference type="InterPro" id="IPR029058">
    <property type="entry name" value="AB_hydrolase_fold"/>
</dbReference>
<evidence type="ECO:0000256" key="1">
    <source>
        <dbReference type="ARBA" id="ARBA00022729"/>
    </source>
</evidence>
<dbReference type="GO" id="GO:0016787">
    <property type="term" value="F:hydrolase activity"/>
    <property type="evidence" value="ECO:0007669"/>
    <property type="project" value="UniProtKB-KW"/>
</dbReference>
<keyword evidence="2" id="KW-0378">Hydrolase</keyword>
<dbReference type="Gene3D" id="3.40.50.1820">
    <property type="entry name" value="alpha/beta hydrolase"/>
    <property type="match status" value="1"/>
</dbReference>
<protein>
    <submittedName>
        <fullName evidence="3">Putative baseplate wedge initiator</fullName>
    </submittedName>
</protein>
<reference evidence="3" key="2">
    <citation type="journal article" date="2017" name="Nat. Commun.">
        <title>Single-virus genomics reveals hidden cosmopolitan and abundant viruses.</title>
        <authorList>
            <person name="Martinez-Hernandez F."/>
            <person name="Fornas O."/>
            <person name="Lluesma Gomez M."/>
            <person name="Bolduc B."/>
            <person name="de la Cruz Pena M.J."/>
            <person name="Martinez J.M."/>
            <person name="Anton J."/>
            <person name="Gasol J.M."/>
            <person name="Rosselli R."/>
            <person name="Rodriguez-Valera F."/>
            <person name="Sullivan M.B."/>
            <person name="Acinas S.G."/>
            <person name="Martinez-Garcia M."/>
        </authorList>
    </citation>
    <scope>NUCLEOTIDE SEQUENCE</scope>
</reference>
<evidence type="ECO:0000256" key="2">
    <source>
        <dbReference type="ARBA" id="ARBA00022801"/>
    </source>
</evidence>
<proteinExistence type="predicted"/>
<dbReference type="PANTHER" id="PTHR43037:SF5">
    <property type="entry name" value="FERULOYL ESTERASE"/>
    <property type="match status" value="1"/>
</dbReference>
<sequence length="618" mass="64908">MAVVKKPFISENGFQSTGFAVDTAGNVTVRTITNTYTPPAPAVVPDFNVEETSGAFTWKQNGTAVSGNNPTITIERGKTYSINLTLSSLAFNIFKADTSNSAVPGLLYSTGLSHTNIVTGSTLISGSKNFSQTWQQATTGANRTAQYFVPDTTGTSYATKKLPVVIALHESGSNSTTGLASINYISNSVLIAPQGYNNTWNVGYQSSKADDIALLDSIIADLANYDNVDTREITIIGYGNGAQLALQYSNYNQSAAIKNIICYNGLLHMDQYNSTLGKFYNYSLNSIDNDTSTEISWSELTPIGQRQILMFNGEQELNFLFNGGTYLGQSLYSGVDSVHGMAVANAYSGAKITSGEVQPNGSNLYDYSTVKMYSFPTVANNFSAVQNDLRTLITTQITPTTYLDIPTSTTLTDAAAQGQQTGNLSYTVPVDAPDSMFYGDSDGNPFGTVTVTQPSVIGVGVFSSILNTGNLIQNGVNANIEMKPTGTGLITINPETTGSINNMNVNTAQLTTSGNVNLTPNADVTISPQASGTLTISPLAVGSLDNVTVGGTTPRNGTFSNIVSSTGTLNSTTIGLTTAAQAAFTSATVTSGPATSNSVTRKSYVDNTATVLSIALGA</sequence>
<dbReference type="SUPFAM" id="SSF53474">
    <property type="entry name" value="alpha/beta-Hydrolases"/>
    <property type="match status" value="1"/>
</dbReference>
<dbReference type="PANTHER" id="PTHR43037">
    <property type="entry name" value="UNNAMED PRODUCT-RELATED"/>
    <property type="match status" value="1"/>
</dbReference>
<name>A0A218MMY9_9VIRU</name>